<dbReference type="OrthoDB" id="4008673at2759"/>
<protein>
    <submittedName>
        <fullName evidence="2">Uncharacterized protein</fullName>
    </submittedName>
</protein>
<dbReference type="AlphaFoldDB" id="A5E6T4"/>
<dbReference type="KEGG" id="lel:PVL30_002417"/>
<organism evidence="2 3">
    <name type="scientific">Lodderomyces elongisporus (strain ATCC 11503 / CBS 2605 / JCM 1781 / NBRC 1676 / NRRL YB-4239)</name>
    <name type="common">Yeast</name>
    <name type="synonym">Saccharomyces elongisporus</name>
    <dbReference type="NCBI Taxonomy" id="379508"/>
    <lineage>
        <taxon>Eukaryota</taxon>
        <taxon>Fungi</taxon>
        <taxon>Dikarya</taxon>
        <taxon>Ascomycota</taxon>
        <taxon>Saccharomycotina</taxon>
        <taxon>Pichiomycetes</taxon>
        <taxon>Debaryomycetaceae</taxon>
        <taxon>Candida/Lodderomyces clade</taxon>
        <taxon>Lodderomyces</taxon>
    </lineage>
</organism>
<reference evidence="2 3" key="1">
    <citation type="journal article" date="2009" name="Nature">
        <title>Evolution of pathogenicity and sexual reproduction in eight Candida genomes.</title>
        <authorList>
            <person name="Butler G."/>
            <person name="Rasmussen M.D."/>
            <person name="Lin M.F."/>
            <person name="Santos M.A."/>
            <person name="Sakthikumar S."/>
            <person name="Munro C.A."/>
            <person name="Rheinbay E."/>
            <person name="Grabherr M."/>
            <person name="Forche A."/>
            <person name="Reedy J.L."/>
            <person name="Agrafioti I."/>
            <person name="Arnaud M.B."/>
            <person name="Bates S."/>
            <person name="Brown A.J."/>
            <person name="Brunke S."/>
            <person name="Costanzo M.C."/>
            <person name="Fitzpatrick D.A."/>
            <person name="de Groot P.W."/>
            <person name="Harris D."/>
            <person name="Hoyer L.L."/>
            <person name="Hube B."/>
            <person name="Klis F.M."/>
            <person name="Kodira C."/>
            <person name="Lennard N."/>
            <person name="Logue M.E."/>
            <person name="Martin R."/>
            <person name="Neiman A.M."/>
            <person name="Nikolaou E."/>
            <person name="Quail M.A."/>
            <person name="Quinn J."/>
            <person name="Santos M.C."/>
            <person name="Schmitzberger F.F."/>
            <person name="Sherlock G."/>
            <person name="Shah P."/>
            <person name="Silverstein K.A."/>
            <person name="Skrzypek M.S."/>
            <person name="Soll D."/>
            <person name="Staggs R."/>
            <person name="Stansfield I."/>
            <person name="Stumpf M.P."/>
            <person name="Sudbery P.E."/>
            <person name="Srikantha T."/>
            <person name="Zeng Q."/>
            <person name="Berman J."/>
            <person name="Berriman M."/>
            <person name="Heitman J."/>
            <person name="Gow N.A."/>
            <person name="Lorenz M.C."/>
            <person name="Birren B.W."/>
            <person name="Kellis M."/>
            <person name="Cuomo C.A."/>
        </authorList>
    </citation>
    <scope>NUCLEOTIDE SEQUENCE [LARGE SCALE GENOMIC DNA]</scope>
    <source>
        <strain evidence="3">ATCC 11503 / BCRC 21390 / CBS 2605 / JCM 1781 / NBRC 1676 / NRRL YB-4239</strain>
    </source>
</reference>
<feature type="transmembrane region" description="Helical" evidence="1">
    <location>
        <begin position="62"/>
        <end position="86"/>
    </location>
</feature>
<dbReference type="InParanoid" id="A5E6T4"/>
<accession>A5E6T4</accession>
<dbReference type="OMA" id="WINFIFT"/>
<evidence type="ECO:0000256" key="1">
    <source>
        <dbReference type="SAM" id="Phobius"/>
    </source>
</evidence>
<dbReference type="RefSeq" id="XP_001523477.1">
    <property type="nucleotide sequence ID" value="XM_001523427.1"/>
</dbReference>
<dbReference type="HOGENOM" id="CLU_112097_0_0_1"/>
<dbReference type="VEuPathDB" id="FungiDB:LELG_05323"/>
<evidence type="ECO:0000313" key="2">
    <source>
        <dbReference type="EMBL" id="EDK47142.1"/>
    </source>
</evidence>
<keyword evidence="1" id="KW-0812">Transmembrane</keyword>
<dbReference type="GeneID" id="5230580"/>
<proteinExistence type="predicted"/>
<dbReference type="Proteomes" id="UP000001996">
    <property type="component" value="Unassembled WGS sequence"/>
</dbReference>
<gene>
    <name evidence="2" type="ORF">LELG_05323</name>
</gene>
<dbReference type="InterPro" id="IPR024316">
    <property type="entry name" value="APQ12"/>
</dbReference>
<dbReference type="EMBL" id="CH981532">
    <property type="protein sequence ID" value="EDK47142.1"/>
    <property type="molecule type" value="Genomic_DNA"/>
</dbReference>
<keyword evidence="3" id="KW-1185">Reference proteome</keyword>
<keyword evidence="1" id="KW-1133">Transmembrane helix</keyword>
<sequence>MVQEILVHAATYAVLALEFVLRNSINLIIRANEKYPDATSTVVIIVGSYISYRVAKRAIRSYISFIYLLVKITCVVGFVAVVMALYGNGLKSHLGNYASQSFFNLLKGQVKPDDAADYLNYMREKFHDHSGSGSGAGSTESKEDIQKLVEEGFNYLQNNVNLEDLGSNLKDILGKFQ</sequence>
<name>A5E6T4_LODEL</name>
<dbReference type="Pfam" id="PF12716">
    <property type="entry name" value="Apq12"/>
    <property type="match status" value="1"/>
</dbReference>
<keyword evidence="1" id="KW-0472">Membrane</keyword>
<evidence type="ECO:0000313" key="3">
    <source>
        <dbReference type="Proteomes" id="UP000001996"/>
    </source>
</evidence>